<accession>A0ABU1NRU1</accession>
<dbReference type="EMBL" id="JAVDSB010000001">
    <property type="protein sequence ID" value="MDR6550195.1"/>
    <property type="molecule type" value="Genomic_DNA"/>
</dbReference>
<organism evidence="3 4">
    <name type="scientific">Paenibacillus qinlingensis</name>
    <dbReference type="NCBI Taxonomy" id="1837343"/>
    <lineage>
        <taxon>Bacteria</taxon>
        <taxon>Bacillati</taxon>
        <taxon>Bacillota</taxon>
        <taxon>Bacilli</taxon>
        <taxon>Bacillales</taxon>
        <taxon>Paenibacillaceae</taxon>
        <taxon>Paenibacillus</taxon>
    </lineage>
</organism>
<comment type="caution">
    <text evidence="3">The sequence shown here is derived from an EMBL/GenBank/DDBJ whole genome shotgun (WGS) entry which is preliminary data.</text>
</comment>
<dbReference type="InterPro" id="IPR036313">
    <property type="entry name" value="PepX_N_dom_sf"/>
</dbReference>
<feature type="chain" id="PRO_5046904084" evidence="1">
    <location>
        <begin position="29"/>
        <end position="561"/>
    </location>
</feature>
<gene>
    <name evidence="3" type="ORF">J2736_001378</name>
</gene>
<keyword evidence="3" id="KW-0449">Lipoprotein</keyword>
<dbReference type="InterPro" id="IPR005297">
    <property type="entry name" value="Lipoprotein_repeat"/>
</dbReference>
<reference evidence="3 4" key="1">
    <citation type="submission" date="2023-07" db="EMBL/GenBank/DDBJ databases">
        <title>Sorghum-associated microbial communities from plants grown in Nebraska, USA.</title>
        <authorList>
            <person name="Schachtman D."/>
        </authorList>
    </citation>
    <scope>NUCLEOTIDE SEQUENCE [LARGE SCALE GENOMIC DNA]</scope>
    <source>
        <strain evidence="3 4">CC258</strain>
    </source>
</reference>
<sequence>MQIAKKVSAASLILLGIIGVTTAVTASAAEAPKVISETDIVGQLGLLQGEGNGLSTEYLNRSATRLQAAIISLRLQGLEKAALTYQGTNSFQDVSGVSQQNQTILGYLSTHPEAGWQGTSDHMFNPLGPLTAQQFDKVLLEALGYKQGVDFDFVQVTEFAEKHGLTRLANVAAMKNLHLASSMLEALKAMPRNSSKSYADKLVSQGTMEASELELLNKPSLKLMHNEAAGSYLTDEKGMTLYEFSKDVADKNACAAQCLANWPIYGSHDLVVPAEFQATDFSAFTRTDGKEQLTYQGWPLYTFVKDTKPGDTLGNNVNNVWFTIQPSNGGIRIGTKAELGNYFTDANGKALYYYDLDTKGISNCAGKCIEKWPIFYAPSITAPPGVKQADFGTLVRSDGKLQTTYKGYPLYYWVSDKLMGDTTGQDVGHVWYVVDPAKFIGTKATNTSVKTSKSDSLGTYLTDSNGMALYLFAKDKLDPNACVGNCLVNWPIFYDANLTVSSDLIKSDFGVLTRKDGTLQSTYKGWPLYYWIKDQYPGDTTGQNVSKVWFVINPAQQSERS</sequence>
<proteinExistence type="predicted"/>
<evidence type="ECO:0000313" key="4">
    <source>
        <dbReference type="Proteomes" id="UP001267290"/>
    </source>
</evidence>
<keyword evidence="4" id="KW-1185">Reference proteome</keyword>
<evidence type="ECO:0000259" key="2">
    <source>
        <dbReference type="Pfam" id="PF09168"/>
    </source>
</evidence>
<dbReference type="Pfam" id="PF03640">
    <property type="entry name" value="Lipoprotein_15"/>
    <property type="match status" value="6"/>
</dbReference>
<dbReference type="InterPro" id="IPR015251">
    <property type="entry name" value="PepX_N_dom"/>
</dbReference>
<evidence type="ECO:0000256" key="1">
    <source>
        <dbReference type="SAM" id="SignalP"/>
    </source>
</evidence>
<dbReference type="PANTHER" id="PTHR39335:SF1">
    <property type="entry name" value="BLL4220 PROTEIN"/>
    <property type="match status" value="1"/>
</dbReference>
<evidence type="ECO:0000313" key="3">
    <source>
        <dbReference type="EMBL" id="MDR6550195.1"/>
    </source>
</evidence>
<dbReference type="RefSeq" id="WP_310224653.1">
    <property type="nucleotide sequence ID" value="NZ_JAVDSB010000001.1"/>
</dbReference>
<dbReference type="Proteomes" id="UP001267290">
    <property type="component" value="Unassembled WGS sequence"/>
</dbReference>
<dbReference type="PANTHER" id="PTHR39335">
    <property type="entry name" value="BLL4220 PROTEIN"/>
    <property type="match status" value="1"/>
</dbReference>
<keyword evidence="1" id="KW-0732">Signal</keyword>
<protein>
    <submittedName>
        <fullName evidence="3">Lipoprotein with Yx(FWY)xxD motif</fullName>
    </submittedName>
</protein>
<name>A0ABU1NRU1_9BACL</name>
<feature type="domain" description="X-Prolyl dipeptidyl aminopeptidase PepX N-terminal" evidence="2">
    <location>
        <begin position="128"/>
        <end position="206"/>
    </location>
</feature>
<feature type="signal peptide" evidence="1">
    <location>
        <begin position="1"/>
        <end position="28"/>
    </location>
</feature>
<dbReference type="Pfam" id="PF09168">
    <property type="entry name" value="PepX_N"/>
    <property type="match status" value="1"/>
</dbReference>
<dbReference type="SUPFAM" id="SSF81761">
    <property type="entry name" value="X-Prolyl dipeptidyl aminopeptidase PepX, N-terminal domain"/>
    <property type="match status" value="1"/>
</dbReference>